<sequence>MIVTKCMLLALVFSISFEGNIFFVFSCSATFHAQCPFPDLGLQGSCVFYIVHGFYFREINAIM</sequence>
<reference evidence="1" key="1">
    <citation type="submission" date="2014-09" db="EMBL/GenBank/DDBJ databases">
        <authorList>
            <person name="Magalhaes I.L.F."/>
            <person name="Oliveira U."/>
            <person name="Santos F.R."/>
            <person name="Vidigal T.H.D.A."/>
            <person name="Brescovit A.D."/>
            <person name="Santos A.J."/>
        </authorList>
    </citation>
    <scope>NUCLEOTIDE SEQUENCE</scope>
    <source>
        <tissue evidence="1">Shoot tissue taken approximately 20 cm above the soil surface</tissue>
    </source>
</reference>
<protein>
    <submittedName>
        <fullName evidence="1">Uncharacterized protein</fullName>
    </submittedName>
</protein>
<dbReference type="EMBL" id="GBRH01184246">
    <property type="protein sequence ID" value="JAE13650.1"/>
    <property type="molecule type" value="Transcribed_RNA"/>
</dbReference>
<name>A0A0A9FKZ3_ARUDO</name>
<reference evidence="1" key="2">
    <citation type="journal article" date="2015" name="Data Brief">
        <title>Shoot transcriptome of the giant reed, Arundo donax.</title>
        <authorList>
            <person name="Barrero R.A."/>
            <person name="Guerrero F.D."/>
            <person name="Moolhuijzen P."/>
            <person name="Goolsby J.A."/>
            <person name="Tidwell J."/>
            <person name="Bellgard S.E."/>
            <person name="Bellgard M.I."/>
        </authorList>
    </citation>
    <scope>NUCLEOTIDE SEQUENCE</scope>
    <source>
        <tissue evidence="1">Shoot tissue taken approximately 20 cm above the soil surface</tissue>
    </source>
</reference>
<proteinExistence type="predicted"/>
<organism evidence="1">
    <name type="scientific">Arundo donax</name>
    <name type="common">Giant reed</name>
    <name type="synonym">Donax arundinaceus</name>
    <dbReference type="NCBI Taxonomy" id="35708"/>
    <lineage>
        <taxon>Eukaryota</taxon>
        <taxon>Viridiplantae</taxon>
        <taxon>Streptophyta</taxon>
        <taxon>Embryophyta</taxon>
        <taxon>Tracheophyta</taxon>
        <taxon>Spermatophyta</taxon>
        <taxon>Magnoliopsida</taxon>
        <taxon>Liliopsida</taxon>
        <taxon>Poales</taxon>
        <taxon>Poaceae</taxon>
        <taxon>PACMAD clade</taxon>
        <taxon>Arundinoideae</taxon>
        <taxon>Arundineae</taxon>
        <taxon>Arundo</taxon>
    </lineage>
</organism>
<accession>A0A0A9FKZ3</accession>
<evidence type="ECO:0000313" key="1">
    <source>
        <dbReference type="EMBL" id="JAE13650.1"/>
    </source>
</evidence>
<dbReference type="AlphaFoldDB" id="A0A0A9FKZ3"/>